<keyword evidence="2" id="KW-1185">Reference proteome</keyword>
<dbReference type="EMBL" id="CP108483">
    <property type="protein sequence ID" value="WUS61883.1"/>
    <property type="molecule type" value="Genomic_DNA"/>
</dbReference>
<geneLocation type="plasmid" evidence="1 2">
    <name>unnamed1</name>
</geneLocation>
<evidence type="ECO:0000313" key="1">
    <source>
        <dbReference type="EMBL" id="WUS61883.1"/>
    </source>
</evidence>
<organism evidence="1 2">
    <name type="scientific">Kitasatospora herbaricolor</name>
    <dbReference type="NCBI Taxonomy" id="68217"/>
    <lineage>
        <taxon>Bacteria</taxon>
        <taxon>Bacillati</taxon>
        <taxon>Actinomycetota</taxon>
        <taxon>Actinomycetes</taxon>
        <taxon>Kitasatosporales</taxon>
        <taxon>Streptomycetaceae</taxon>
        <taxon>Kitasatospora</taxon>
    </lineage>
</organism>
<reference evidence="1 2" key="1">
    <citation type="submission" date="2022-10" db="EMBL/GenBank/DDBJ databases">
        <title>The complete genomes of actinobacterial strains from the NBC collection.</title>
        <authorList>
            <person name="Joergensen T.S."/>
            <person name="Alvarez Arevalo M."/>
            <person name="Sterndorff E.B."/>
            <person name="Faurdal D."/>
            <person name="Vuksanovic O."/>
            <person name="Mourched A.-S."/>
            <person name="Charusanti P."/>
            <person name="Shaw S."/>
            <person name="Blin K."/>
            <person name="Weber T."/>
        </authorList>
    </citation>
    <scope>NUCLEOTIDE SEQUENCE [LARGE SCALE GENOMIC DNA]</scope>
    <source>
        <strain evidence="1 2">NBC_01247</strain>
        <plasmid evidence="1 2">unnamed1</plasmid>
    </source>
</reference>
<protein>
    <submittedName>
        <fullName evidence="1">Uncharacterized protein</fullName>
    </submittedName>
</protein>
<proteinExistence type="predicted"/>
<dbReference type="Proteomes" id="UP001432014">
    <property type="component" value="Plasmid unnamed1"/>
</dbReference>
<name>A0ABZ1WLX2_9ACTN</name>
<accession>A0ABZ1WLX2</accession>
<keyword evidence="1" id="KW-0614">Plasmid</keyword>
<dbReference type="CDD" id="cd01670">
    <property type="entry name" value="Death"/>
    <property type="match status" value="1"/>
</dbReference>
<dbReference type="RefSeq" id="WP_329501510.1">
    <property type="nucleotide sequence ID" value="NZ_CP108461.1"/>
</dbReference>
<sequence>MSEQWISGMAFSTFSPERSESGVPVELDPREAIRDVAVEWQGRSAHGGTVGNLSFQSLHEAGRRDAAGVALAVNRVVEVHGLMGSIGEQLALAWAAELDAQRWRATAPAHDGPEQLGKQQLRRMATRGLCEMSTHFLLGASHSLANLVLRVVLLDTRAAGVIEADREGRRAGGFLPGTTNRRAWPTFSPSEHSLWNEVLPRAAAAGADELAAVVARLLQMQRDQRFVSLDDRRSMDYHRHRPQSLSHTSPRSGIASFDSESLTLSVDLPSHGDDAEHDERRVHAVALEALDLLKDTMEGLDPLLEAAARACHVDWAA</sequence>
<evidence type="ECO:0000313" key="2">
    <source>
        <dbReference type="Proteomes" id="UP001432014"/>
    </source>
</evidence>
<gene>
    <name evidence="1" type="ORF">OG469_41110</name>
</gene>